<dbReference type="RefSeq" id="WP_208470936.1">
    <property type="nucleotide sequence ID" value="NZ_JAGFNS010000023.1"/>
</dbReference>
<protein>
    <submittedName>
        <fullName evidence="2">Uncharacterized protein</fullName>
    </submittedName>
</protein>
<evidence type="ECO:0000313" key="2">
    <source>
        <dbReference type="EMBL" id="MBO3741797.1"/>
    </source>
</evidence>
<organism evidence="2 3">
    <name type="scientific">Actinoplanes flavus</name>
    <dbReference type="NCBI Taxonomy" id="2820290"/>
    <lineage>
        <taxon>Bacteria</taxon>
        <taxon>Bacillati</taxon>
        <taxon>Actinomycetota</taxon>
        <taxon>Actinomycetes</taxon>
        <taxon>Micromonosporales</taxon>
        <taxon>Micromonosporaceae</taxon>
        <taxon>Actinoplanes</taxon>
    </lineage>
</organism>
<evidence type="ECO:0000256" key="1">
    <source>
        <dbReference type="SAM" id="MobiDB-lite"/>
    </source>
</evidence>
<dbReference type="Proteomes" id="UP000679690">
    <property type="component" value="Unassembled WGS sequence"/>
</dbReference>
<gene>
    <name evidence="2" type="ORF">J5X75_30240</name>
</gene>
<accession>A0ABS3UT91</accession>
<comment type="caution">
    <text evidence="2">The sequence shown here is derived from an EMBL/GenBank/DDBJ whole genome shotgun (WGS) entry which is preliminary data.</text>
</comment>
<feature type="region of interest" description="Disordered" evidence="1">
    <location>
        <begin position="81"/>
        <end position="100"/>
    </location>
</feature>
<evidence type="ECO:0000313" key="3">
    <source>
        <dbReference type="Proteomes" id="UP000679690"/>
    </source>
</evidence>
<sequence length="303" mass="33803">MRQRVDWISAPPGDIAVLRPGGDGQESTWLLADTAEGMRFFVPRVWTRIDAVVRTEDGLGRRRTGPWLVYRTPERETWGISLAPGRAGTSSVPQGHVRPPRRLRHDLDRARSLPPEEQLTACDLHRLSIAGDVTWHVLTGDPLLLLVHPAGTSTVAVCSGRALVHWDPTLVPTDAPTSWPPPDDPPQRHAMNELPQTSWQQVEAPRGLGWIRGRPTGPGTGFRGAVRDLETIHDHCTADERGPSWAYPMPHFHTRDGSVVGTPSDARHADEQNLPWRRWERAAQEYGARAVEYWTSHPSSSHL</sequence>
<reference evidence="2 3" key="1">
    <citation type="submission" date="2021-03" db="EMBL/GenBank/DDBJ databases">
        <title>Actinoplanes flavus sp. nov., a novel actinomycete isolated from Coconut Palm rhizosphere soil.</title>
        <authorList>
            <person name="Luo X."/>
        </authorList>
    </citation>
    <scope>NUCLEOTIDE SEQUENCE [LARGE SCALE GENOMIC DNA]</scope>
    <source>
        <strain evidence="2 3">NEAU-H7</strain>
    </source>
</reference>
<proteinExistence type="predicted"/>
<name>A0ABS3UT91_9ACTN</name>
<dbReference type="EMBL" id="JAGFNS010000023">
    <property type="protein sequence ID" value="MBO3741797.1"/>
    <property type="molecule type" value="Genomic_DNA"/>
</dbReference>
<keyword evidence="3" id="KW-1185">Reference proteome</keyword>